<sequence>MTPGLMGTWALVRSRVATCLSWLVIAAPGERSDASSMTGRDHARDALRRVPCARSTAISDAWVVARDLRICPLDDATSTGCTPAEPRYTVPDSETVALSTAPSNEAYAVPQRRRGDGGDDDDVTDNGTNISAIIDGIMNDPIVFCRFHENFTIGRSFTADFQAAVRAVAPFANGILIDSYRASLNMWEVGTRRVRLPSEGDVSSGTDCLRLLQDAGSSTKCSEDAAATLMAGQVLLVHHVAMMCTSAHSILRSSLLAVEPFYRDLLSQPAMDTITITPILVDTIESLVRRESPIIRTSLCDRYYIVDRSVGLCWSLLSLIQELCDCSVRVREQGTMASRPSSDDDGRDAYTDIEAKIRRWEAWPPPDVFSRFTALEVTAMLLQARLYRIATLLIIHRLRYPLGVRDEEALVGANMIFSELKSFMSWAPSDLRALPIGLPLLVAMLEIKEPGEGIVGQLALFETYPRYVSEFIRFVDLVWDARKGGFRGPWVDLAAQFQMPMLP</sequence>
<dbReference type="GeneID" id="55968111"/>
<feature type="chain" id="PRO_5040303000" evidence="1">
    <location>
        <begin position="27"/>
        <end position="503"/>
    </location>
</feature>
<evidence type="ECO:0000313" key="2">
    <source>
        <dbReference type="EMBL" id="KAF4121474.1"/>
    </source>
</evidence>
<protein>
    <submittedName>
        <fullName evidence="2">Uncharacterized protein</fullName>
    </submittedName>
</protein>
<organism evidence="2 3">
    <name type="scientific">Geosmithia morbida</name>
    <dbReference type="NCBI Taxonomy" id="1094350"/>
    <lineage>
        <taxon>Eukaryota</taxon>
        <taxon>Fungi</taxon>
        <taxon>Dikarya</taxon>
        <taxon>Ascomycota</taxon>
        <taxon>Pezizomycotina</taxon>
        <taxon>Sordariomycetes</taxon>
        <taxon>Hypocreomycetidae</taxon>
        <taxon>Hypocreales</taxon>
        <taxon>Bionectriaceae</taxon>
        <taxon>Geosmithia</taxon>
    </lineage>
</organism>
<evidence type="ECO:0000256" key="1">
    <source>
        <dbReference type="SAM" id="SignalP"/>
    </source>
</evidence>
<dbReference type="RefSeq" id="XP_035320126.1">
    <property type="nucleotide sequence ID" value="XM_035463862.1"/>
</dbReference>
<dbReference type="OrthoDB" id="4137815at2759"/>
<accession>A0A9P5D4G5</accession>
<dbReference type="AlphaFoldDB" id="A0A9P5D4G5"/>
<reference evidence="2" key="1">
    <citation type="submission" date="2020-03" db="EMBL/GenBank/DDBJ databases">
        <title>Site-based positive gene gene selection in Geosmithia morbida across the United States reveals a broad range of putative effectors and factors for local host and environmental adapation.</title>
        <authorList>
            <person name="Onufrak A."/>
            <person name="Murdoch R.W."/>
            <person name="Gazis R."/>
            <person name="Huff M."/>
            <person name="Staton M."/>
            <person name="Klingeman W."/>
            <person name="Hadziabdic D."/>
        </authorList>
    </citation>
    <scope>NUCLEOTIDE SEQUENCE</scope>
    <source>
        <strain evidence="2">1262</strain>
    </source>
</reference>
<dbReference type="EMBL" id="JAANYQ010000012">
    <property type="protein sequence ID" value="KAF4121474.1"/>
    <property type="molecule type" value="Genomic_DNA"/>
</dbReference>
<keyword evidence="3" id="KW-1185">Reference proteome</keyword>
<feature type="signal peptide" evidence="1">
    <location>
        <begin position="1"/>
        <end position="26"/>
    </location>
</feature>
<evidence type="ECO:0000313" key="3">
    <source>
        <dbReference type="Proteomes" id="UP000749293"/>
    </source>
</evidence>
<proteinExistence type="predicted"/>
<gene>
    <name evidence="2" type="ORF">GMORB2_1881</name>
</gene>
<name>A0A9P5D4G5_9HYPO</name>
<dbReference type="Proteomes" id="UP000749293">
    <property type="component" value="Unassembled WGS sequence"/>
</dbReference>
<comment type="caution">
    <text evidence="2">The sequence shown here is derived from an EMBL/GenBank/DDBJ whole genome shotgun (WGS) entry which is preliminary data.</text>
</comment>
<keyword evidence="1" id="KW-0732">Signal</keyword>